<comment type="pathway">
    <text evidence="2">Pyrimidine metabolism; UMP biosynthesis via de novo pathway.</text>
</comment>
<evidence type="ECO:0000256" key="2">
    <source>
        <dbReference type="ARBA" id="ARBA00004725"/>
    </source>
</evidence>
<dbReference type="GO" id="GO:0006207">
    <property type="term" value="P:'de novo' pyrimidine nucleobase biosynthetic process"/>
    <property type="evidence" value="ECO:0007669"/>
    <property type="project" value="InterPro"/>
</dbReference>
<keyword evidence="3" id="KW-0285">Flavoprotein</keyword>
<dbReference type="PANTHER" id="PTHR48109:SF1">
    <property type="entry name" value="DIHYDROOROTATE DEHYDROGENASE (FUMARATE)"/>
    <property type="match status" value="1"/>
</dbReference>
<dbReference type="Pfam" id="PF01180">
    <property type="entry name" value="DHO_dh"/>
    <property type="match status" value="1"/>
</dbReference>
<evidence type="ECO:0000259" key="7">
    <source>
        <dbReference type="Pfam" id="PF01180"/>
    </source>
</evidence>
<dbReference type="EMBL" id="BARS01050325">
    <property type="protein sequence ID" value="GAG47412.1"/>
    <property type="molecule type" value="Genomic_DNA"/>
</dbReference>
<feature type="domain" description="Dihydroorotate dehydrogenase catalytic" evidence="7">
    <location>
        <begin position="13"/>
        <end position="155"/>
    </location>
</feature>
<dbReference type="UniPathway" id="UPA00070"/>
<proteinExistence type="predicted"/>
<dbReference type="PROSITE" id="PS00911">
    <property type="entry name" value="DHODEHASE_1"/>
    <property type="match status" value="1"/>
</dbReference>
<dbReference type="Gene3D" id="3.20.20.70">
    <property type="entry name" value="Aldolase class I"/>
    <property type="match status" value="1"/>
</dbReference>
<evidence type="ECO:0000256" key="1">
    <source>
        <dbReference type="ARBA" id="ARBA00001917"/>
    </source>
</evidence>
<protein>
    <recommendedName>
        <fullName evidence="7">Dihydroorotate dehydrogenase catalytic domain-containing protein</fullName>
    </recommendedName>
</protein>
<feature type="non-terminal residue" evidence="8">
    <location>
        <position position="157"/>
    </location>
</feature>
<accession>X0YK03</accession>
<dbReference type="InterPro" id="IPR001295">
    <property type="entry name" value="Dihydroorotate_DH_CS"/>
</dbReference>
<reference evidence="8" key="1">
    <citation type="journal article" date="2014" name="Front. Microbiol.">
        <title>High frequency of phylogenetically diverse reductive dehalogenase-homologous genes in deep subseafloor sedimentary metagenomes.</title>
        <authorList>
            <person name="Kawai M."/>
            <person name="Futagami T."/>
            <person name="Toyoda A."/>
            <person name="Takaki Y."/>
            <person name="Nishi S."/>
            <person name="Hori S."/>
            <person name="Arai W."/>
            <person name="Tsubouchi T."/>
            <person name="Morono Y."/>
            <person name="Uchiyama I."/>
            <person name="Ito T."/>
            <person name="Fujiyama A."/>
            <person name="Inagaki F."/>
            <person name="Takami H."/>
        </authorList>
    </citation>
    <scope>NUCLEOTIDE SEQUENCE</scope>
    <source>
        <strain evidence="8">Expedition CK06-06</strain>
    </source>
</reference>
<evidence type="ECO:0000256" key="3">
    <source>
        <dbReference type="ARBA" id="ARBA00022630"/>
    </source>
</evidence>
<comment type="cofactor">
    <cofactor evidence="1">
        <name>FMN</name>
        <dbReference type="ChEBI" id="CHEBI:58210"/>
    </cofactor>
</comment>
<dbReference type="PANTHER" id="PTHR48109">
    <property type="entry name" value="DIHYDROOROTATE DEHYDROGENASE (QUINONE), MITOCHONDRIAL-RELATED"/>
    <property type="match status" value="1"/>
</dbReference>
<gene>
    <name evidence="8" type="ORF">S01H1_75154</name>
</gene>
<keyword evidence="5" id="KW-0665">Pyrimidine biosynthesis</keyword>
<dbReference type="InterPro" id="IPR050074">
    <property type="entry name" value="DHO_dehydrogenase"/>
</dbReference>
<evidence type="ECO:0000256" key="6">
    <source>
        <dbReference type="ARBA" id="ARBA00023002"/>
    </source>
</evidence>
<keyword evidence="6" id="KW-0560">Oxidoreductase</keyword>
<dbReference type="InterPro" id="IPR013785">
    <property type="entry name" value="Aldolase_TIM"/>
</dbReference>
<dbReference type="AlphaFoldDB" id="X0YK03"/>
<dbReference type="GO" id="GO:0044205">
    <property type="term" value="P:'de novo' UMP biosynthetic process"/>
    <property type="evidence" value="ECO:0007669"/>
    <property type="project" value="UniProtKB-UniPathway"/>
</dbReference>
<comment type="caution">
    <text evidence="8">The sequence shown here is derived from an EMBL/GenBank/DDBJ whole genome shotgun (WGS) entry which is preliminary data.</text>
</comment>
<name>X0YK03_9ZZZZ</name>
<dbReference type="GO" id="GO:0005737">
    <property type="term" value="C:cytoplasm"/>
    <property type="evidence" value="ECO:0007669"/>
    <property type="project" value="InterPro"/>
</dbReference>
<evidence type="ECO:0000313" key="8">
    <source>
        <dbReference type="EMBL" id="GAG47412.1"/>
    </source>
</evidence>
<dbReference type="InterPro" id="IPR005720">
    <property type="entry name" value="Dihydroorotate_DH_cat"/>
</dbReference>
<keyword evidence="4" id="KW-0288">FMN</keyword>
<evidence type="ECO:0000256" key="4">
    <source>
        <dbReference type="ARBA" id="ARBA00022643"/>
    </source>
</evidence>
<evidence type="ECO:0000256" key="5">
    <source>
        <dbReference type="ARBA" id="ARBA00022975"/>
    </source>
</evidence>
<dbReference type="SUPFAM" id="SSF51395">
    <property type="entry name" value="FMN-linked oxidoreductases"/>
    <property type="match status" value="1"/>
</dbReference>
<organism evidence="8">
    <name type="scientific">marine sediment metagenome</name>
    <dbReference type="NCBI Taxonomy" id="412755"/>
    <lineage>
        <taxon>unclassified sequences</taxon>
        <taxon>metagenomes</taxon>
        <taxon>ecological metagenomes</taxon>
    </lineage>
</organism>
<sequence>MELSIQLVPKHKPGLLLANPVMTASGTFGYGTEYSQLFDIQRLGAIVCKGTTLNPREGNPQPRLAETPCGLLNSIGFQNIGVRALIKEKAPIWANWRVPVIVNIAGDTIDDYAKVAGELDGVAGISAIEVNVSCPNIKAGGVEFGNNPKSAAGVTSA</sequence>
<dbReference type="GO" id="GO:0004152">
    <property type="term" value="F:dihydroorotate dehydrogenase activity"/>
    <property type="evidence" value="ECO:0007669"/>
    <property type="project" value="TreeGrafter"/>
</dbReference>